<dbReference type="GO" id="GO:0006355">
    <property type="term" value="P:regulation of DNA-templated transcription"/>
    <property type="evidence" value="ECO:0007669"/>
    <property type="project" value="InterPro"/>
</dbReference>
<keyword evidence="3" id="KW-1185">Reference proteome</keyword>
<reference evidence="2 3" key="1">
    <citation type="journal article" date="2019" name="Emerg. Microbes Infect.">
        <title>Comprehensive subspecies identification of 175 nontuberculous mycobacteria species based on 7547 genomic profiles.</title>
        <authorList>
            <person name="Matsumoto Y."/>
            <person name="Kinjo T."/>
            <person name="Motooka D."/>
            <person name="Nabeya D."/>
            <person name="Jung N."/>
            <person name="Uechi K."/>
            <person name="Horii T."/>
            <person name="Iida T."/>
            <person name="Fujita J."/>
            <person name="Nakamura S."/>
        </authorList>
    </citation>
    <scope>NUCLEOTIDE SEQUENCE [LARGE SCALE GENOMIC DNA]</scope>
    <source>
        <strain evidence="2 3">JCM 13392</strain>
    </source>
</reference>
<sequence length="86" mass="9496">MVQPDSEVAKQLKVTGDAHVYKIERARLAGGLPLSVETIYVPTELYPGLLDRHPVFAVANNPYDVVTELGRIRAWHDGQPFVQAVA</sequence>
<protein>
    <recommendedName>
        <fullName evidence="1">UbiC transcription regulator-associated domain-containing protein</fullName>
    </recommendedName>
</protein>
<name>A0A7I9WM39_9MYCO</name>
<dbReference type="SUPFAM" id="SSF64288">
    <property type="entry name" value="Chorismate lyase-like"/>
    <property type="match status" value="1"/>
</dbReference>
<gene>
    <name evidence="2" type="ORF">MMUR_28900</name>
</gene>
<accession>A0A7I9WM39</accession>
<dbReference type="AlphaFoldDB" id="A0A7I9WM39"/>
<evidence type="ECO:0000313" key="2">
    <source>
        <dbReference type="EMBL" id="GFG58754.1"/>
    </source>
</evidence>
<dbReference type="EMBL" id="BLKT01000003">
    <property type="protein sequence ID" value="GFG58754.1"/>
    <property type="molecule type" value="Genomic_DNA"/>
</dbReference>
<dbReference type="RefSeq" id="WP_246243869.1">
    <property type="nucleotide sequence ID" value="NZ_BAAAMC010000008.1"/>
</dbReference>
<feature type="domain" description="UbiC transcription regulator-associated" evidence="1">
    <location>
        <begin position="2"/>
        <end position="54"/>
    </location>
</feature>
<dbReference type="InterPro" id="IPR011663">
    <property type="entry name" value="UTRA"/>
</dbReference>
<dbReference type="GO" id="GO:0003677">
    <property type="term" value="F:DNA binding"/>
    <property type="evidence" value="ECO:0007669"/>
    <property type="project" value="InterPro"/>
</dbReference>
<proteinExistence type="predicted"/>
<evidence type="ECO:0000259" key="1">
    <source>
        <dbReference type="Pfam" id="PF07702"/>
    </source>
</evidence>
<dbReference type="Pfam" id="PF07702">
    <property type="entry name" value="UTRA"/>
    <property type="match status" value="1"/>
</dbReference>
<dbReference type="Gene3D" id="3.40.1410.10">
    <property type="entry name" value="Chorismate lyase-like"/>
    <property type="match status" value="1"/>
</dbReference>
<comment type="caution">
    <text evidence="2">The sequence shown here is derived from an EMBL/GenBank/DDBJ whole genome shotgun (WGS) entry which is preliminary data.</text>
</comment>
<evidence type="ECO:0000313" key="3">
    <source>
        <dbReference type="Proteomes" id="UP000465241"/>
    </source>
</evidence>
<dbReference type="Proteomes" id="UP000465241">
    <property type="component" value="Unassembled WGS sequence"/>
</dbReference>
<organism evidence="2 3">
    <name type="scientific">Mycolicibacterium murale</name>
    <dbReference type="NCBI Taxonomy" id="182220"/>
    <lineage>
        <taxon>Bacteria</taxon>
        <taxon>Bacillati</taxon>
        <taxon>Actinomycetota</taxon>
        <taxon>Actinomycetes</taxon>
        <taxon>Mycobacteriales</taxon>
        <taxon>Mycobacteriaceae</taxon>
        <taxon>Mycolicibacterium</taxon>
    </lineage>
</organism>
<dbReference type="InterPro" id="IPR028978">
    <property type="entry name" value="Chorismate_lyase_/UTRA_dom_sf"/>
</dbReference>